<dbReference type="PROSITE" id="PS50887">
    <property type="entry name" value="GGDEF"/>
    <property type="match status" value="1"/>
</dbReference>
<evidence type="ECO:0000313" key="4">
    <source>
        <dbReference type="Proteomes" id="UP001056201"/>
    </source>
</evidence>
<dbReference type="Proteomes" id="UP001056201">
    <property type="component" value="Chromosome 2"/>
</dbReference>
<protein>
    <submittedName>
        <fullName evidence="3">EAL domain-containing protein</fullName>
    </submittedName>
</protein>
<dbReference type="NCBIfam" id="TIGR00254">
    <property type="entry name" value="GGDEF"/>
    <property type="match status" value="1"/>
</dbReference>
<dbReference type="SMART" id="SM00052">
    <property type="entry name" value="EAL"/>
    <property type="match status" value="1"/>
</dbReference>
<dbReference type="CDD" id="cd01949">
    <property type="entry name" value="GGDEF"/>
    <property type="match status" value="1"/>
</dbReference>
<dbReference type="InterPro" id="IPR029787">
    <property type="entry name" value="Nucleotide_cyclase"/>
</dbReference>
<dbReference type="InterPro" id="IPR000160">
    <property type="entry name" value="GGDEF_dom"/>
</dbReference>
<dbReference type="Pfam" id="PF00563">
    <property type="entry name" value="EAL"/>
    <property type="match status" value="1"/>
</dbReference>
<keyword evidence="4" id="KW-1185">Reference proteome</keyword>
<dbReference type="EMBL" id="CP097636">
    <property type="protein sequence ID" value="URI11942.1"/>
    <property type="molecule type" value="Genomic_DNA"/>
</dbReference>
<feature type="domain" description="GGDEF" evidence="2">
    <location>
        <begin position="54"/>
        <end position="186"/>
    </location>
</feature>
<evidence type="ECO:0000259" key="1">
    <source>
        <dbReference type="PROSITE" id="PS50883"/>
    </source>
</evidence>
<dbReference type="PROSITE" id="PS50883">
    <property type="entry name" value="EAL"/>
    <property type="match status" value="1"/>
</dbReference>
<dbReference type="InterPro" id="IPR001633">
    <property type="entry name" value="EAL_dom"/>
</dbReference>
<dbReference type="InterPro" id="IPR043128">
    <property type="entry name" value="Rev_trsase/Diguanyl_cyclase"/>
</dbReference>
<accession>A0ABY4SII4</accession>
<dbReference type="CDD" id="cd01948">
    <property type="entry name" value="EAL"/>
    <property type="match status" value="1"/>
</dbReference>
<feature type="domain" description="EAL" evidence="1">
    <location>
        <begin position="196"/>
        <end position="448"/>
    </location>
</feature>
<dbReference type="Gene3D" id="3.20.20.450">
    <property type="entry name" value="EAL domain"/>
    <property type="match status" value="1"/>
</dbReference>
<reference evidence="3" key="1">
    <citation type="submission" date="2022-05" db="EMBL/GenBank/DDBJ databases">
        <title>An RpoN-dependent PEP-CTERM gene is involved in floc formation of an Aquincola tertiaricarbonis strain.</title>
        <authorList>
            <person name="Qiu D."/>
            <person name="Xia M."/>
        </authorList>
    </citation>
    <scope>NUCLEOTIDE SEQUENCE</scope>
    <source>
        <strain evidence="3">RN12</strain>
    </source>
</reference>
<dbReference type="SMART" id="SM00267">
    <property type="entry name" value="GGDEF"/>
    <property type="match status" value="1"/>
</dbReference>
<dbReference type="SUPFAM" id="SSF55073">
    <property type="entry name" value="Nucleotide cyclase"/>
    <property type="match status" value="1"/>
</dbReference>
<evidence type="ECO:0000259" key="2">
    <source>
        <dbReference type="PROSITE" id="PS50887"/>
    </source>
</evidence>
<dbReference type="PANTHER" id="PTHR44757">
    <property type="entry name" value="DIGUANYLATE CYCLASE DGCP"/>
    <property type="match status" value="1"/>
</dbReference>
<proteinExistence type="predicted"/>
<name>A0ABY4SII4_AQUTE</name>
<sequence length="448" mass="48747">MGRVWSFRDLSERLAADQRIETLSTTDALTGVPNRRQLAERLSSAIADAQRRRGRLAVLLLDVDAFKQINDSLGQGIGDRVLVEVCQRIRRALRAGDVVGRVGGDQFAVLLHHAGTEAAEHAARRVLRATEAPYEIEGSQFTLTCSIGVALFPDAADTAHDLLRHAETAMQAAKAGGRAGFRFHRSGSHDDEVRKRVRLDHAMRQALVQNRFRLHYQPQIDLATGVVIGCEALIRWKDAHYGDISPGDFIPVAEASGFIVQIGDWVLSQAVAQAARWLAAGTRVPVSINVSALQFQQSGFVARVAQALADAQLPPALLELELTESILVRDAAEALERLQALAALGVRLAIDDFGTGYSSLAYLKRFPLDALKIDRRFVRGLPADESDVAIVRAIVQMAHALGLSVVAEGVELPAQRDFLAQIGCNTYQGFLYAPALEPEALLHRLTAA</sequence>
<dbReference type="SUPFAM" id="SSF141868">
    <property type="entry name" value="EAL domain-like"/>
    <property type="match status" value="1"/>
</dbReference>
<dbReference type="PANTHER" id="PTHR44757:SF2">
    <property type="entry name" value="BIOFILM ARCHITECTURE MAINTENANCE PROTEIN MBAA"/>
    <property type="match status" value="1"/>
</dbReference>
<gene>
    <name evidence="3" type="ORF">MW290_29655</name>
</gene>
<dbReference type="Pfam" id="PF00990">
    <property type="entry name" value="GGDEF"/>
    <property type="match status" value="1"/>
</dbReference>
<dbReference type="InterPro" id="IPR052155">
    <property type="entry name" value="Biofilm_reg_signaling"/>
</dbReference>
<organism evidence="3 4">
    <name type="scientific">Aquincola tertiaricarbonis</name>
    <dbReference type="NCBI Taxonomy" id="391953"/>
    <lineage>
        <taxon>Bacteria</taxon>
        <taxon>Pseudomonadati</taxon>
        <taxon>Pseudomonadota</taxon>
        <taxon>Betaproteobacteria</taxon>
        <taxon>Burkholderiales</taxon>
        <taxon>Sphaerotilaceae</taxon>
        <taxon>Aquincola</taxon>
    </lineage>
</organism>
<dbReference type="InterPro" id="IPR035919">
    <property type="entry name" value="EAL_sf"/>
</dbReference>
<dbReference type="Gene3D" id="3.30.70.270">
    <property type="match status" value="1"/>
</dbReference>
<evidence type="ECO:0000313" key="3">
    <source>
        <dbReference type="EMBL" id="URI11942.1"/>
    </source>
</evidence>